<dbReference type="Pfam" id="PF06888">
    <property type="entry name" value="Put_Phosphatase"/>
    <property type="match status" value="1"/>
</dbReference>
<keyword evidence="9" id="KW-1185">Reference proteome</keyword>
<dbReference type="EMBL" id="JBDFQZ010000009">
    <property type="protein sequence ID" value="KAK9689749.1"/>
    <property type="molecule type" value="Genomic_DNA"/>
</dbReference>
<evidence type="ECO:0000313" key="8">
    <source>
        <dbReference type="EMBL" id="KAK9689749.1"/>
    </source>
</evidence>
<comment type="cofactor">
    <cofactor evidence="1 7">
        <name>Mg(2+)</name>
        <dbReference type="ChEBI" id="CHEBI:18420"/>
    </cofactor>
</comment>
<evidence type="ECO:0000256" key="1">
    <source>
        <dbReference type="ARBA" id="ARBA00001946"/>
    </source>
</evidence>
<dbReference type="GO" id="GO:0016791">
    <property type="term" value="F:phosphatase activity"/>
    <property type="evidence" value="ECO:0007669"/>
    <property type="project" value="InterPro"/>
</dbReference>
<dbReference type="InterPro" id="IPR006384">
    <property type="entry name" value="HAD_hydro_PyrdxlP_Pase-like"/>
</dbReference>
<dbReference type="PANTHER" id="PTHR20889">
    <property type="entry name" value="PHOSPHATASE, ORPHAN 1, 2"/>
    <property type="match status" value="1"/>
</dbReference>
<dbReference type="GO" id="GO:0046872">
    <property type="term" value="F:metal ion binding"/>
    <property type="evidence" value="ECO:0007669"/>
    <property type="project" value="UniProtKB-KW"/>
</dbReference>
<feature type="binding site" evidence="7">
    <location>
        <position position="9"/>
    </location>
    <ligand>
        <name>Mg(2+)</name>
        <dbReference type="ChEBI" id="CHEBI:18420"/>
    </ligand>
</feature>
<feature type="binding site" evidence="6">
    <location>
        <position position="20"/>
    </location>
    <ligand>
        <name>substrate</name>
    </ligand>
</feature>
<accession>A0AAW1IID5</accession>
<gene>
    <name evidence="8" type="ORF">RND81_09G078500</name>
</gene>
<dbReference type="Gene3D" id="3.40.50.1000">
    <property type="entry name" value="HAD superfamily/HAD-like"/>
    <property type="match status" value="1"/>
</dbReference>
<reference evidence="8" key="1">
    <citation type="submission" date="2024-03" db="EMBL/GenBank/DDBJ databases">
        <title>WGS assembly of Saponaria officinalis var. Norfolk2.</title>
        <authorList>
            <person name="Jenkins J."/>
            <person name="Shu S."/>
            <person name="Grimwood J."/>
            <person name="Barry K."/>
            <person name="Goodstein D."/>
            <person name="Schmutz J."/>
            <person name="Leebens-Mack J."/>
            <person name="Osbourn A."/>
        </authorList>
    </citation>
    <scope>NUCLEOTIDE SEQUENCE [LARGE SCALE GENOMIC DNA]</scope>
    <source>
        <strain evidence="8">JIC</strain>
    </source>
</reference>
<sequence length="270" mass="30699">MEGIVAIFDFDKTIIDVDSDNWVVDELGYTELLSKLLPTMPWNTLMDTMMHEMHAKGVTIDDIANVLTRIPIHPRVVPAIKVAHAIGCDMKVVSDANTFFIETVLNHLGIRNYFSEIATNLSYIDDEGRWRIFPHRDFVKSPHGCSNPCPPNMCKGEVIKRILSEEGNKRIVYLGDGAGDYCPSLKLRECDHVLPRKNFPVWDLICDKPLLIKAKIHEWSDGVEFEQVLVSTIQDVISKGEYKTSLNSSDCKFKIMYLHGTFPKVLRVSF</sequence>
<feature type="active site" description="Nucleophile" evidence="5">
    <location>
        <position position="9"/>
    </location>
</feature>
<keyword evidence="2 7" id="KW-0479">Metal-binding</keyword>
<evidence type="ECO:0000256" key="5">
    <source>
        <dbReference type="PIRSR" id="PIRSR031051-1"/>
    </source>
</evidence>
<organism evidence="8 9">
    <name type="scientific">Saponaria officinalis</name>
    <name type="common">Common soapwort</name>
    <name type="synonym">Lychnis saponaria</name>
    <dbReference type="NCBI Taxonomy" id="3572"/>
    <lineage>
        <taxon>Eukaryota</taxon>
        <taxon>Viridiplantae</taxon>
        <taxon>Streptophyta</taxon>
        <taxon>Embryophyta</taxon>
        <taxon>Tracheophyta</taxon>
        <taxon>Spermatophyta</taxon>
        <taxon>Magnoliopsida</taxon>
        <taxon>eudicotyledons</taxon>
        <taxon>Gunneridae</taxon>
        <taxon>Pentapetalae</taxon>
        <taxon>Caryophyllales</taxon>
        <taxon>Caryophyllaceae</taxon>
        <taxon>Caryophylleae</taxon>
        <taxon>Saponaria</taxon>
    </lineage>
</organism>
<name>A0AAW1IID5_SAPOF</name>
<evidence type="ECO:0000256" key="4">
    <source>
        <dbReference type="ARBA" id="ARBA00022842"/>
    </source>
</evidence>
<dbReference type="InterPro" id="IPR023214">
    <property type="entry name" value="HAD_sf"/>
</dbReference>
<keyword evidence="4 7" id="KW-0460">Magnesium</keyword>
<dbReference type="AlphaFoldDB" id="A0AAW1IID5"/>
<proteinExistence type="predicted"/>
<protein>
    <submittedName>
        <fullName evidence="8">Uncharacterized protein</fullName>
    </submittedName>
</protein>
<feature type="binding site" evidence="6">
    <location>
        <position position="95"/>
    </location>
    <ligand>
        <name>substrate</name>
    </ligand>
</feature>
<evidence type="ECO:0000256" key="7">
    <source>
        <dbReference type="PIRSR" id="PIRSR031051-3"/>
    </source>
</evidence>
<dbReference type="Proteomes" id="UP001443914">
    <property type="component" value="Unassembled WGS sequence"/>
</dbReference>
<dbReference type="InterPro" id="IPR016965">
    <property type="entry name" value="Pase_PHOSPHO-typ"/>
</dbReference>
<comment type="caution">
    <text evidence="8">The sequence shown here is derived from an EMBL/GenBank/DDBJ whole genome shotgun (WGS) entry which is preliminary data.</text>
</comment>
<feature type="binding site" evidence="7">
    <location>
        <position position="11"/>
    </location>
    <ligand>
        <name>Mg(2+)</name>
        <dbReference type="ChEBI" id="CHEBI:18420"/>
    </ligand>
</feature>
<keyword evidence="3" id="KW-0378">Hydrolase</keyword>
<dbReference type="NCBIfam" id="TIGR01489">
    <property type="entry name" value="DKMTPPase-SF"/>
    <property type="match status" value="1"/>
</dbReference>
<dbReference type="PANTHER" id="PTHR20889:SF12">
    <property type="entry name" value="LP01149P"/>
    <property type="match status" value="1"/>
</dbReference>
<dbReference type="SUPFAM" id="SSF56784">
    <property type="entry name" value="HAD-like"/>
    <property type="match status" value="1"/>
</dbReference>
<dbReference type="PIRSF" id="PIRSF031051">
    <property type="entry name" value="PyrdxlP_Pase_PHOSPHO2"/>
    <property type="match status" value="1"/>
</dbReference>
<feature type="active site" description="Proton donor" evidence="5">
    <location>
        <position position="11"/>
    </location>
</feature>
<evidence type="ECO:0000256" key="2">
    <source>
        <dbReference type="ARBA" id="ARBA00022723"/>
    </source>
</evidence>
<feature type="binding site" evidence="7">
    <location>
        <position position="176"/>
    </location>
    <ligand>
        <name>Mg(2+)</name>
        <dbReference type="ChEBI" id="CHEBI:18420"/>
    </ligand>
</feature>
<evidence type="ECO:0000313" key="9">
    <source>
        <dbReference type="Proteomes" id="UP001443914"/>
    </source>
</evidence>
<dbReference type="InterPro" id="IPR036412">
    <property type="entry name" value="HAD-like_sf"/>
</dbReference>
<evidence type="ECO:0000256" key="3">
    <source>
        <dbReference type="ARBA" id="ARBA00022801"/>
    </source>
</evidence>
<dbReference type="NCBIfam" id="TIGR01488">
    <property type="entry name" value="HAD-SF-IB"/>
    <property type="match status" value="1"/>
</dbReference>
<evidence type="ECO:0000256" key="6">
    <source>
        <dbReference type="PIRSR" id="PIRSR031051-2"/>
    </source>
</evidence>